<reference evidence="1 2" key="1">
    <citation type="submission" date="2014-06" db="EMBL/GenBank/DDBJ databases">
        <title>Shewanella sp. YQH10.</title>
        <authorList>
            <person name="Liu Y."/>
            <person name="Zeng R."/>
        </authorList>
    </citation>
    <scope>NUCLEOTIDE SEQUENCE [LARGE SCALE GENOMIC DNA]</scope>
    <source>
        <strain evidence="1 2">YQH10</strain>
    </source>
</reference>
<organism evidence="1 2">
    <name type="scientific">Shewanella mangrovi</name>
    <dbReference type="NCBI Taxonomy" id="1515746"/>
    <lineage>
        <taxon>Bacteria</taxon>
        <taxon>Pseudomonadati</taxon>
        <taxon>Pseudomonadota</taxon>
        <taxon>Gammaproteobacteria</taxon>
        <taxon>Alteromonadales</taxon>
        <taxon>Shewanellaceae</taxon>
        <taxon>Shewanella</taxon>
    </lineage>
</organism>
<sequence length="64" mass="7587">MKRQTICCPHCGHHQAVEIDTTQGDQDFYNDCHICCNPIHVRMHIDHQHQTIKLHVDADDEQYY</sequence>
<dbReference type="Proteomes" id="UP000029264">
    <property type="component" value="Unassembled WGS sequence"/>
</dbReference>
<dbReference type="PIRSF" id="PIRSF037225">
    <property type="entry name" value="UCP037225"/>
    <property type="match status" value="1"/>
</dbReference>
<protein>
    <submittedName>
        <fullName evidence="1">Zn-ribbon protein</fullName>
    </submittedName>
</protein>
<proteinExistence type="predicted"/>
<keyword evidence="2" id="KW-1185">Reference proteome</keyword>
<dbReference type="OrthoDB" id="9814566at2"/>
<gene>
    <name evidence="1" type="ORF">HR45_03080</name>
</gene>
<name>A0A094JGW0_9GAMM</name>
<dbReference type="Pfam" id="PF14255">
    <property type="entry name" value="Zn_ribbon_21"/>
    <property type="match status" value="1"/>
</dbReference>
<dbReference type="InterPro" id="IPR017143">
    <property type="entry name" value="UCP037225"/>
</dbReference>
<evidence type="ECO:0000313" key="2">
    <source>
        <dbReference type="Proteomes" id="UP000029264"/>
    </source>
</evidence>
<comment type="caution">
    <text evidence="1">The sequence shown here is derived from an EMBL/GenBank/DDBJ whole genome shotgun (WGS) entry which is preliminary data.</text>
</comment>
<dbReference type="InterPro" id="IPR025990">
    <property type="entry name" value="zinc_ribbon_bacterial"/>
</dbReference>
<dbReference type="STRING" id="1515746.HR45_03080"/>
<dbReference type="AlphaFoldDB" id="A0A094JGW0"/>
<dbReference type="eggNOG" id="ENOG50331EB">
    <property type="taxonomic scope" value="Bacteria"/>
</dbReference>
<accession>A0A094JGW0</accession>
<evidence type="ECO:0000313" key="1">
    <source>
        <dbReference type="EMBL" id="KFZ38437.1"/>
    </source>
</evidence>
<dbReference type="EMBL" id="JPEO01000002">
    <property type="protein sequence ID" value="KFZ38437.1"/>
    <property type="molecule type" value="Genomic_DNA"/>
</dbReference>
<dbReference type="RefSeq" id="WP_037439627.1">
    <property type="nucleotide sequence ID" value="NZ_JPEO01000002.1"/>
</dbReference>